<evidence type="ECO:0000256" key="1">
    <source>
        <dbReference type="ARBA" id="ARBA00023209"/>
    </source>
</evidence>
<dbReference type="EMBL" id="JAVRJZ010000010">
    <property type="protein sequence ID" value="KAK2718079.1"/>
    <property type="molecule type" value="Genomic_DNA"/>
</dbReference>
<dbReference type="SUPFAM" id="SSF56112">
    <property type="entry name" value="Protein kinase-like (PK-like)"/>
    <property type="match status" value="1"/>
</dbReference>
<evidence type="ECO:0000256" key="2">
    <source>
        <dbReference type="ARBA" id="ARBA00023264"/>
    </source>
</evidence>
<dbReference type="GO" id="GO:0004305">
    <property type="term" value="F:ethanolamine kinase activity"/>
    <property type="evidence" value="ECO:0007669"/>
    <property type="project" value="UniProtKB-EC"/>
</dbReference>
<dbReference type="Pfam" id="PF01633">
    <property type="entry name" value="Choline_kinase"/>
    <property type="match status" value="1"/>
</dbReference>
<dbReference type="PANTHER" id="PTHR22603">
    <property type="entry name" value="CHOLINE/ETHANOALAMINE KINASE"/>
    <property type="match status" value="1"/>
</dbReference>
<dbReference type="Gene3D" id="3.30.200.20">
    <property type="entry name" value="Phosphorylase Kinase, domain 1"/>
    <property type="match status" value="1"/>
</dbReference>
<evidence type="ECO:0000256" key="4">
    <source>
        <dbReference type="ARBA" id="ARBA00038211"/>
    </source>
</evidence>
<dbReference type="GO" id="GO:0006646">
    <property type="term" value="P:phosphatidylethanolamine biosynthetic process"/>
    <property type="evidence" value="ECO:0007669"/>
    <property type="project" value="TreeGrafter"/>
</dbReference>
<dbReference type="InterPro" id="IPR011009">
    <property type="entry name" value="Kinase-like_dom_sf"/>
</dbReference>
<keyword evidence="1" id="KW-0443">Lipid metabolism</keyword>
<keyword evidence="2" id="KW-1208">Phospholipid metabolism</keyword>
<evidence type="ECO:0000313" key="6">
    <source>
        <dbReference type="EMBL" id="KAK2718079.1"/>
    </source>
</evidence>
<dbReference type="GO" id="GO:0005737">
    <property type="term" value="C:cytoplasm"/>
    <property type="evidence" value="ECO:0007669"/>
    <property type="project" value="TreeGrafter"/>
</dbReference>
<name>A0AA88L9Q6_ARTSF</name>
<keyword evidence="1" id="KW-0594">Phospholipid biosynthesis</keyword>
<dbReference type="CDD" id="cd05157">
    <property type="entry name" value="ETNK_euk"/>
    <property type="match status" value="1"/>
</dbReference>
<comment type="similarity">
    <text evidence="4">Belongs to the choline/ethanolamine kinase family.</text>
</comment>
<evidence type="ECO:0000256" key="5">
    <source>
        <dbReference type="ARBA" id="ARBA00038874"/>
    </source>
</evidence>
<evidence type="ECO:0000256" key="3">
    <source>
        <dbReference type="ARBA" id="ARBA00037883"/>
    </source>
</evidence>
<accession>A0AA88L9Q6</accession>
<comment type="caution">
    <text evidence="6">The sequence shown here is derived from an EMBL/GenBank/DDBJ whole genome shotgun (WGS) entry which is preliminary data.</text>
</comment>
<dbReference type="Gene3D" id="3.90.1200.10">
    <property type="match status" value="1"/>
</dbReference>
<dbReference type="Proteomes" id="UP001187531">
    <property type="component" value="Unassembled WGS sequence"/>
</dbReference>
<organism evidence="6 7">
    <name type="scientific">Artemia franciscana</name>
    <name type="common">Brine shrimp</name>
    <name type="synonym">Artemia sanfranciscana</name>
    <dbReference type="NCBI Taxonomy" id="6661"/>
    <lineage>
        <taxon>Eukaryota</taxon>
        <taxon>Metazoa</taxon>
        <taxon>Ecdysozoa</taxon>
        <taxon>Arthropoda</taxon>
        <taxon>Crustacea</taxon>
        <taxon>Branchiopoda</taxon>
        <taxon>Anostraca</taxon>
        <taxon>Artemiidae</taxon>
        <taxon>Artemia</taxon>
    </lineage>
</organism>
<dbReference type="AlphaFoldDB" id="A0AA88L9Q6"/>
<comment type="pathway">
    <text evidence="3">Phospholipid metabolism; phosphatidylethanolamine biosynthesis; phosphatidylethanolamine from ethanolamine: step 1/3.</text>
</comment>
<gene>
    <name evidence="6" type="ORF">QYM36_006762</name>
</gene>
<sequence length="349" mass="40339">MNVNELSFKIEEHDLIPGSLHIVHSLRPSWKLENVNVKVFKNGITNKLLGIYEKCDTTKEDMILIRVYGSGTSLMIDRQVEIRNIQRLYEAGCGSKLYAIFKNGLAYEYVKGKVLDTASCRSEKVYPHVAEQLAKFHTVPLKINEGTSILWDKMRLFLSLKPSKFLQEEQQERFLKKVLPKNELEREISLMEGILSKLGSPIVFCHNDLLLANILYDAQGCAVSFIDFEYAGPNYMAFDIANHFNEFAGVDTVDYSLYPSDEFQIEWLKVYLRYYKSLKYSSENISIAHEEVTILCKHVNLFSLASHFFWALWALVQATQSTIDFDFLGYAIVRFDEYFSKKKLLLVHC</sequence>
<proteinExistence type="inferred from homology"/>
<protein>
    <recommendedName>
        <fullName evidence="5">ethanolamine kinase</fullName>
        <ecNumber evidence="5">2.7.1.82</ecNumber>
    </recommendedName>
</protein>
<keyword evidence="7" id="KW-1185">Reference proteome</keyword>
<reference evidence="6" key="1">
    <citation type="submission" date="2023-07" db="EMBL/GenBank/DDBJ databases">
        <title>Chromosome-level genome assembly of Artemia franciscana.</title>
        <authorList>
            <person name="Jo E."/>
        </authorList>
    </citation>
    <scope>NUCLEOTIDE SEQUENCE</scope>
    <source>
        <tissue evidence="6">Whole body</tissue>
    </source>
</reference>
<dbReference type="PANTHER" id="PTHR22603:SF66">
    <property type="entry name" value="ETHANOLAMINE KINASE"/>
    <property type="match status" value="1"/>
</dbReference>
<evidence type="ECO:0000313" key="7">
    <source>
        <dbReference type="Proteomes" id="UP001187531"/>
    </source>
</evidence>
<keyword evidence="1" id="KW-0444">Lipid biosynthesis</keyword>
<dbReference type="EC" id="2.7.1.82" evidence="5"/>